<evidence type="ECO:0000313" key="3">
    <source>
        <dbReference type="Proteomes" id="UP000248961"/>
    </source>
</evidence>
<dbReference type="GeneID" id="37199081"/>
<name>A0A395I4M7_ASPHC</name>
<sequence length="86" mass="9335">MSGVVRLLALLMDLASEFSSPGKISPEVMWTAKPTWGAASKSRIYTGQKRPLPMGVIFKTILADTVGMGGFYRWGSEGIIQGNRSE</sequence>
<dbReference type="AlphaFoldDB" id="A0A395I4M7"/>
<dbReference type="EMBL" id="KZ824272">
    <property type="protein sequence ID" value="RAL15040.1"/>
    <property type="molecule type" value="Genomic_DNA"/>
</dbReference>
<feature type="chain" id="PRO_5017397428" evidence="1">
    <location>
        <begin position="20"/>
        <end position="86"/>
    </location>
</feature>
<feature type="signal peptide" evidence="1">
    <location>
        <begin position="1"/>
        <end position="19"/>
    </location>
</feature>
<protein>
    <submittedName>
        <fullName evidence="2">Uncharacterized protein</fullName>
    </submittedName>
</protein>
<dbReference type="RefSeq" id="XP_025554194.1">
    <property type="nucleotide sequence ID" value="XM_025694792.1"/>
</dbReference>
<organism evidence="2 3">
    <name type="scientific">Aspergillus homomorphus (strain CBS 101889)</name>
    <dbReference type="NCBI Taxonomy" id="1450537"/>
    <lineage>
        <taxon>Eukaryota</taxon>
        <taxon>Fungi</taxon>
        <taxon>Dikarya</taxon>
        <taxon>Ascomycota</taxon>
        <taxon>Pezizomycotina</taxon>
        <taxon>Eurotiomycetes</taxon>
        <taxon>Eurotiomycetidae</taxon>
        <taxon>Eurotiales</taxon>
        <taxon>Aspergillaceae</taxon>
        <taxon>Aspergillus</taxon>
        <taxon>Aspergillus subgen. Circumdati</taxon>
    </lineage>
</organism>
<dbReference type="VEuPathDB" id="FungiDB:BO97DRAFT_403672"/>
<evidence type="ECO:0000313" key="2">
    <source>
        <dbReference type="EMBL" id="RAL15040.1"/>
    </source>
</evidence>
<accession>A0A395I4M7</accession>
<keyword evidence="3" id="KW-1185">Reference proteome</keyword>
<dbReference type="Proteomes" id="UP000248961">
    <property type="component" value="Unassembled WGS sequence"/>
</dbReference>
<reference evidence="2 3" key="1">
    <citation type="submission" date="2018-02" db="EMBL/GenBank/DDBJ databases">
        <title>The genomes of Aspergillus section Nigri reveals drivers in fungal speciation.</title>
        <authorList>
            <consortium name="DOE Joint Genome Institute"/>
            <person name="Vesth T.C."/>
            <person name="Nybo J."/>
            <person name="Theobald S."/>
            <person name="Brandl J."/>
            <person name="Frisvad J.C."/>
            <person name="Nielsen K.F."/>
            <person name="Lyhne E.K."/>
            <person name="Kogle M.E."/>
            <person name="Kuo A."/>
            <person name="Riley R."/>
            <person name="Clum A."/>
            <person name="Nolan M."/>
            <person name="Lipzen A."/>
            <person name="Salamov A."/>
            <person name="Henrissat B."/>
            <person name="Wiebenga A."/>
            <person name="De vries R.P."/>
            <person name="Grigoriev I.V."/>
            <person name="Mortensen U.H."/>
            <person name="Andersen M.R."/>
            <person name="Baker S.E."/>
        </authorList>
    </citation>
    <scope>NUCLEOTIDE SEQUENCE [LARGE SCALE GENOMIC DNA]</scope>
    <source>
        <strain evidence="2 3">CBS 101889</strain>
    </source>
</reference>
<proteinExistence type="predicted"/>
<evidence type="ECO:0000256" key="1">
    <source>
        <dbReference type="SAM" id="SignalP"/>
    </source>
</evidence>
<gene>
    <name evidence="2" type="ORF">BO97DRAFT_403672</name>
</gene>
<keyword evidence="1" id="KW-0732">Signal</keyword>